<dbReference type="Proteomes" id="UP001165269">
    <property type="component" value="Unassembled WGS sequence"/>
</dbReference>
<gene>
    <name evidence="2" type="ORF">MQP27_41540</name>
</gene>
<evidence type="ECO:0000313" key="2">
    <source>
        <dbReference type="EMBL" id="MCI3277572.1"/>
    </source>
</evidence>
<feature type="region of interest" description="Disordered" evidence="1">
    <location>
        <begin position="21"/>
        <end position="46"/>
    </location>
</feature>
<organism evidence="2 3">
    <name type="scientific">Streptomyces cylindrosporus</name>
    <dbReference type="NCBI Taxonomy" id="2927583"/>
    <lineage>
        <taxon>Bacteria</taxon>
        <taxon>Bacillati</taxon>
        <taxon>Actinomycetota</taxon>
        <taxon>Actinomycetes</taxon>
        <taxon>Kitasatosporales</taxon>
        <taxon>Streptomycetaceae</taxon>
        <taxon>Streptomyces</taxon>
    </lineage>
</organism>
<name>A0ABS9YJZ3_9ACTN</name>
<dbReference type="EMBL" id="JALDAY010000015">
    <property type="protein sequence ID" value="MCI3277572.1"/>
    <property type="molecule type" value="Genomic_DNA"/>
</dbReference>
<accession>A0ABS9YJZ3</accession>
<reference evidence="2" key="1">
    <citation type="submission" date="2022-03" db="EMBL/GenBank/DDBJ databases">
        <title>Streptomyces 7R015 and 7R016 isolated from Barleria lupulina in Thailand.</title>
        <authorList>
            <person name="Kanchanasin P."/>
            <person name="Phongsopitanun W."/>
            <person name="Tanasupawat S."/>
        </authorList>
    </citation>
    <scope>NUCLEOTIDE SEQUENCE</scope>
    <source>
        <strain evidence="2">7R015</strain>
    </source>
</reference>
<evidence type="ECO:0000256" key="1">
    <source>
        <dbReference type="SAM" id="MobiDB-lite"/>
    </source>
</evidence>
<dbReference type="RefSeq" id="WP_242775402.1">
    <property type="nucleotide sequence ID" value="NZ_JALDAY010000015.1"/>
</dbReference>
<keyword evidence="3" id="KW-1185">Reference proteome</keyword>
<evidence type="ECO:0000313" key="3">
    <source>
        <dbReference type="Proteomes" id="UP001165269"/>
    </source>
</evidence>
<comment type="caution">
    <text evidence="2">The sequence shown here is derived from an EMBL/GenBank/DDBJ whole genome shotgun (WGS) entry which is preliminary data.</text>
</comment>
<protein>
    <submittedName>
        <fullName evidence="2">Uncharacterized protein</fullName>
    </submittedName>
</protein>
<proteinExistence type="predicted"/>
<sequence length="107" mass="12080">MNNGPGICPDCRRRVLWTRTLPGATTPGGKRLAVDPTPHPEGNTAVRRDGTTAWVSRRVTEQQPLMGYERLHMPHPATCPNQQEQLPLQLPQNVVRLDRRRTPRGRS</sequence>